<evidence type="ECO:0000256" key="1">
    <source>
        <dbReference type="ARBA" id="ARBA00023172"/>
    </source>
</evidence>
<name>A0A919K8U5_9ACTN</name>
<sequence>MTTQLAVMPGADSPMPNAAHQFARLLDPAFLADAGWDAEQLLLRPPAEHPQLGRRPCVVSECGAPSSRAGQLCTPCSVRHRASGLAMEEFTAIPHRHRRAGVGRCVVADCPRPWKTSGDPLCNTHSNQRAYSLRIPLEEFVQHPRVAALPSFGPCLVASCLRDAMGAYGYCQAHATRFRLVRAGSGFDEQRWRATEPSVAEANMVSFRGLAPLVIPELLFGLQQRVRSGARTKQDELKQVCDGLRADQVWSVLDYTGSWPASPSRTLFDHFVKHIRRARLSPEREVAKDVWDMFVFGHGGRLDFRGLSQPWLRAATKRWAADDIPHRRGSNVTGVVQAKIRQLERVSESLRAHRDDSGAHPAALGRIDIEHHLHRLAFLNSQGELSDFSRIRACRELKWVLQQMRSLGLTRPGQPLTGLPEQFALTSRDMPDELQGDEAGRDLPADVMGTLCSSLEIVGAMRPEARTAIELIIDTGRRPDEICELPWDCLSRDPGGKHVLTYHNSKNHRQRRLPIPDATAALIAEQQTTVRMKFSDTPLAKLKLLPSPRSNPYGRKAISSSALGDLHREWVAALPAIQTVTTVVIDGERTTQTVEFDKTRIFLYAYRHTYAQRHADAGVGIDVLCELMDHENMDTTRGYYQVGHERRREAVDKVARMQFDRHGNRIWRETEQILDSERLRHGLGEVAVPYGRCSEPTNVQAGGGHCPIRFRCLGCEHFSSDISYLPDLEAYLADLLRNRERIASMTTADEWAKVEAMPSQKEIDRVRRLIRSIKQDLASLTEVEHTQIRDAITVVRRTRQVVLGIPGIRRPLPDLRPERSA</sequence>
<dbReference type="InterPro" id="IPR013762">
    <property type="entry name" value="Integrase-like_cat_sf"/>
</dbReference>
<organism evidence="3 4">
    <name type="scientific">Paractinoplanes rishiriensis</name>
    <dbReference type="NCBI Taxonomy" id="1050105"/>
    <lineage>
        <taxon>Bacteria</taxon>
        <taxon>Bacillati</taxon>
        <taxon>Actinomycetota</taxon>
        <taxon>Actinomycetes</taxon>
        <taxon>Micromonosporales</taxon>
        <taxon>Micromonosporaceae</taxon>
        <taxon>Paractinoplanes</taxon>
    </lineage>
</organism>
<dbReference type="GO" id="GO:0015074">
    <property type="term" value="P:DNA integration"/>
    <property type="evidence" value="ECO:0007669"/>
    <property type="project" value="InterPro"/>
</dbReference>
<evidence type="ECO:0000259" key="2">
    <source>
        <dbReference type="PROSITE" id="PS51898"/>
    </source>
</evidence>
<dbReference type="Gene3D" id="1.10.443.10">
    <property type="entry name" value="Intergrase catalytic core"/>
    <property type="match status" value="1"/>
</dbReference>
<dbReference type="EMBL" id="BOMV01000106">
    <property type="protein sequence ID" value="GIF01538.1"/>
    <property type="molecule type" value="Genomic_DNA"/>
</dbReference>
<feature type="domain" description="Tyr recombinase" evidence="2">
    <location>
        <begin position="429"/>
        <end position="652"/>
    </location>
</feature>
<evidence type="ECO:0000313" key="3">
    <source>
        <dbReference type="EMBL" id="GIF01538.1"/>
    </source>
</evidence>
<keyword evidence="1" id="KW-0233">DNA recombination</keyword>
<dbReference type="SUPFAM" id="SSF56349">
    <property type="entry name" value="DNA breaking-rejoining enzymes"/>
    <property type="match status" value="1"/>
</dbReference>
<proteinExistence type="predicted"/>
<dbReference type="RefSeq" id="WP_203790332.1">
    <property type="nucleotide sequence ID" value="NZ_BOMV01000106.1"/>
</dbReference>
<gene>
    <name evidence="3" type="ORF">Ari01nite_90020</name>
</gene>
<dbReference type="AlphaFoldDB" id="A0A919K8U5"/>
<accession>A0A919K8U5</accession>
<comment type="caution">
    <text evidence="3">The sequence shown here is derived from an EMBL/GenBank/DDBJ whole genome shotgun (WGS) entry which is preliminary data.</text>
</comment>
<protein>
    <recommendedName>
        <fullName evidence="2">Tyr recombinase domain-containing protein</fullName>
    </recommendedName>
</protein>
<keyword evidence="4" id="KW-1185">Reference proteome</keyword>
<dbReference type="GO" id="GO:0006310">
    <property type="term" value="P:DNA recombination"/>
    <property type="evidence" value="ECO:0007669"/>
    <property type="project" value="UniProtKB-KW"/>
</dbReference>
<dbReference type="Proteomes" id="UP000636960">
    <property type="component" value="Unassembled WGS sequence"/>
</dbReference>
<dbReference type="InterPro" id="IPR011010">
    <property type="entry name" value="DNA_brk_join_enz"/>
</dbReference>
<evidence type="ECO:0000313" key="4">
    <source>
        <dbReference type="Proteomes" id="UP000636960"/>
    </source>
</evidence>
<dbReference type="CDD" id="cd00397">
    <property type="entry name" value="DNA_BRE_C"/>
    <property type="match status" value="1"/>
</dbReference>
<dbReference type="GO" id="GO:0003677">
    <property type="term" value="F:DNA binding"/>
    <property type="evidence" value="ECO:0007669"/>
    <property type="project" value="InterPro"/>
</dbReference>
<dbReference type="PROSITE" id="PS51898">
    <property type="entry name" value="TYR_RECOMBINASE"/>
    <property type="match status" value="1"/>
</dbReference>
<reference evidence="3" key="1">
    <citation type="submission" date="2021-01" db="EMBL/GenBank/DDBJ databases">
        <title>Whole genome shotgun sequence of Actinoplanes rishiriensis NBRC 108556.</title>
        <authorList>
            <person name="Komaki H."/>
            <person name="Tamura T."/>
        </authorList>
    </citation>
    <scope>NUCLEOTIDE SEQUENCE</scope>
    <source>
        <strain evidence="3">NBRC 108556</strain>
    </source>
</reference>
<dbReference type="InterPro" id="IPR002104">
    <property type="entry name" value="Integrase_catalytic"/>
</dbReference>